<feature type="domain" description="DUF1648" evidence="2">
    <location>
        <begin position="20"/>
        <end position="63"/>
    </location>
</feature>
<dbReference type="InterPro" id="IPR012867">
    <property type="entry name" value="DUF1648"/>
</dbReference>
<evidence type="ECO:0000259" key="2">
    <source>
        <dbReference type="Pfam" id="PF07853"/>
    </source>
</evidence>
<dbReference type="Pfam" id="PF07853">
    <property type="entry name" value="DUF1648"/>
    <property type="match status" value="1"/>
</dbReference>
<feature type="transmembrane region" description="Helical" evidence="1">
    <location>
        <begin position="12"/>
        <end position="33"/>
    </location>
</feature>
<dbReference type="EMBL" id="JASGBQ010000003">
    <property type="protein sequence ID" value="MDI9241578.1"/>
    <property type="molecule type" value="Genomic_DNA"/>
</dbReference>
<keyword evidence="1" id="KW-1133">Transmembrane helix</keyword>
<protein>
    <submittedName>
        <fullName evidence="3">DUF1648 domain-containing protein</fullName>
    </submittedName>
</protein>
<sequence>MKTYRVSYRIANCIIHGSVWLTTIFLFVFWKYIPAQIPTHYNSAGVVDNWSGKGMLFLLVILLFFVYGCHFIAMLFIKYGTTPEGLYSKKLKDLVTEEDMQVGLCLTRTYLAWTDAAVLLMFVYIIVSSASCRDLGAWFIWVVFGVIGLEFVWYMAALSKRKKRIRLRALEEMEGRERQDDM</sequence>
<accession>A0AAP4BB04</accession>
<dbReference type="Proteomes" id="UP001300383">
    <property type="component" value="Unassembled WGS sequence"/>
</dbReference>
<dbReference type="AlphaFoldDB" id="A0AAP4BB04"/>
<keyword evidence="4" id="KW-1185">Reference proteome</keyword>
<proteinExistence type="predicted"/>
<reference evidence="3 4" key="1">
    <citation type="submission" date="2023-05" db="EMBL/GenBank/DDBJ databases">
        <title>[ruminococcus] sp. nov., isolated from a pig farm feces dump.</title>
        <authorList>
            <person name="Chang Y.-H."/>
        </authorList>
    </citation>
    <scope>NUCLEOTIDE SEQUENCE [LARGE SCALE GENOMIC DNA]</scope>
    <source>
        <strain evidence="3 4">YH-rum2234</strain>
    </source>
</reference>
<keyword evidence="1" id="KW-0472">Membrane</keyword>
<keyword evidence="1" id="KW-0812">Transmembrane</keyword>
<feature type="transmembrane region" description="Helical" evidence="1">
    <location>
        <begin position="110"/>
        <end position="130"/>
    </location>
</feature>
<comment type="caution">
    <text evidence="3">The sequence shown here is derived from an EMBL/GenBank/DDBJ whole genome shotgun (WGS) entry which is preliminary data.</text>
</comment>
<evidence type="ECO:0000256" key="1">
    <source>
        <dbReference type="SAM" id="Phobius"/>
    </source>
</evidence>
<name>A0AAP4BB04_9FIRM</name>
<organism evidence="3 4">
    <name type="scientific">Fusibacillus kribbianus</name>
    <dbReference type="NCBI Taxonomy" id="3044208"/>
    <lineage>
        <taxon>Bacteria</taxon>
        <taxon>Bacillati</taxon>
        <taxon>Bacillota</taxon>
        <taxon>Clostridia</taxon>
        <taxon>Lachnospirales</taxon>
        <taxon>Lachnospiraceae</taxon>
        <taxon>Fusibacillus</taxon>
    </lineage>
</organism>
<evidence type="ECO:0000313" key="4">
    <source>
        <dbReference type="Proteomes" id="UP001300383"/>
    </source>
</evidence>
<gene>
    <name evidence="3" type="ORF">QJ036_03680</name>
</gene>
<feature type="transmembrane region" description="Helical" evidence="1">
    <location>
        <begin position="55"/>
        <end position="77"/>
    </location>
</feature>
<evidence type="ECO:0000313" key="3">
    <source>
        <dbReference type="EMBL" id="MDI9241578.1"/>
    </source>
</evidence>
<feature type="transmembrane region" description="Helical" evidence="1">
    <location>
        <begin position="136"/>
        <end position="158"/>
    </location>
</feature>
<dbReference type="RefSeq" id="WP_283230085.1">
    <property type="nucleotide sequence ID" value="NZ_JASGBQ010000003.1"/>
</dbReference>